<organism evidence="1 2">
    <name type="scientific">Acaryochloris marina (strain MBIC 11017)</name>
    <dbReference type="NCBI Taxonomy" id="329726"/>
    <lineage>
        <taxon>Bacteria</taxon>
        <taxon>Bacillati</taxon>
        <taxon>Cyanobacteriota</taxon>
        <taxon>Cyanophyceae</taxon>
        <taxon>Acaryochloridales</taxon>
        <taxon>Acaryochloridaceae</taxon>
        <taxon>Acaryochloris</taxon>
    </lineage>
</organism>
<evidence type="ECO:0000313" key="1">
    <source>
        <dbReference type="EMBL" id="ABW28543.1"/>
    </source>
</evidence>
<protein>
    <submittedName>
        <fullName evidence="1">Uncharacterized protein</fullName>
    </submittedName>
</protein>
<dbReference type="STRING" id="329726.AM1_3553"/>
<dbReference type="EMBL" id="CP000828">
    <property type="protein sequence ID" value="ABW28543.1"/>
    <property type="molecule type" value="Genomic_DNA"/>
</dbReference>
<dbReference type="KEGG" id="amr:AM1_3553"/>
<dbReference type="RefSeq" id="WP_012163939.1">
    <property type="nucleotide sequence ID" value="NC_009925.1"/>
</dbReference>
<keyword evidence="2" id="KW-1185">Reference proteome</keyword>
<dbReference type="Proteomes" id="UP000000268">
    <property type="component" value="Chromosome"/>
</dbReference>
<proteinExistence type="predicted"/>
<dbReference type="AlphaFoldDB" id="B0C291"/>
<dbReference type="HOGENOM" id="CLU_2613838_0_0_3"/>
<dbReference type="OrthoDB" id="286001at2"/>
<accession>B0C291</accession>
<gene>
    <name evidence="1" type="ordered locus">AM1_3553</name>
</gene>
<name>B0C291_ACAM1</name>
<evidence type="ECO:0000313" key="2">
    <source>
        <dbReference type="Proteomes" id="UP000000268"/>
    </source>
</evidence>
<sequence length="78" mass="9151">MLQTIKALFHKVQKRRRRRIFRQGQTLSCFVARDIRRDVMILADADIGSGFITARIRTVNVLCSICHIIWFLYTVESP</sequence>
<reference evidence="1 2" key="1">
    <citation type="journal article" date="2008" name="Proc. Natl. Acad. Sci. U.S.A.">
        <title>Niche adaptation and genome expansion in the chlorophyll d-producing cyanobacterium Acaryochloris marina.</title>
        <authorList>
            <person name="Swingley W.D."/>
            <person name="Chen M."/>
            <person name="Cheung P.C."/>
            <person name="Conrad A.L."/>
            <person name="Dejesa L.C."/>
            <person name="Hao J."/>
            <person name="Honchak B.M."/>
            <person name="Karbach L.E."/>
            <person name="Kurdoglu A."/>
            <person name="Lahiri S."/>
            <person name="Mastrian S.D."/>
            <person name="Miyashita H."/>
            <person name="Page L."/>
            <person name="Ramakrishna P."/>
            <person name="Satoh S."/>
            <person name="Sattley W.M."/>
            <person name="Shimada Y."/>
            <person name="Taylor H.L."/>
            <person name="Tomo T."/>
            <person name="Tsuchiya T."/>
            <person name="Wang Z.T."/>
            <person name="Raymond J."/>
            <person name="Mimuro M."/>
            <person name="Blankenship R.E."/>
            <person name="Touchman J.W."/>
        </authorList>
    </citation>
    <scope>NUCLEOTIDE SEQUENCE [LARGE SCALE GENOMIC DNA]</scope>
    <source>
        <strain evidence="2">MBIC 11017</strain>
    </source>
</reference>